<evidence type="ECO:0000313" key="12">
    <source>
        <dbReference type="EMBL" id="MBL6455543.1"/>
    </source>
</evidence>
<sequence length="634" mass="69187">MAMRVLGELLQRGWTTLLGLLAVLGLCALSGVVILELRADSWARASDAAMNLNRAVGQDIARTLGTLDLALQETAERLRANERGDHERLLHSPLFERSIGARNIGAVMILDAEGRALDETGQAARDTVSYADREYFRVPHDNPDSGLTISQPFRGRRTGEWRLALSRPWIRADGSLGGVVVASLKLDYFLEVFHGLDLGAGGRISLFREDGILLARMPAGRVEIGQDFSRGTAFRAIPTAREGSYRSISSRDGVERFYVFKRIESLPLILNLGLSIETIEAGWRQRALAIGGTTLALAALLLLTIGLLRRELRRRQVAETAARESEAQFRLLAENTGDLVSRIDRHGIRTYVSPSAHRILGRAPEQLLGRSANDGVHPKDMPALNTEIARLRNGSADEVTITFRTWRADGVEIWLESTLKVVRKEATGEADGVVAVSRDITERKMLERQLDRLARLDGLTGVANRRSFDEAIGREWARCMEAGMPLSVILVDVDRFKAFNDHYGHPEGDACLRVVAATVGATIRRAADLVARYGGEEFAVLLPETEMEGAHAVAERLRAEVEALALPHAGCLEEGGMVTVSVGVATIQPASCRAARGPEALIGAADRALYAAKQAGRNQVCQAPQLDPLNQMAD</sequence>
<organism evidence="12 13">
    <name type="scientific">Belnapia mucosa</name>
    <dbReference type="NCBI Taxonomy" id="2804532"/>
    <lineage>
        <taxon>Bacteria</taxon>
        <taxon>Pseudomonadati</taxon>
        <taxon>Pseudomonadota</taxon>
        <taxon>Alphaproteobacteria</taxon>
        <taxon>Acetobacterales</taxon>
        <taxon>Roseomonadaceae</taxon>
        <taxon>Belnapia</taxon>
    </lineage>
</organism>
<proteinExistence type="predicted"/>
<dbReference type="Pfam" id="PF02743">
    <property type="entry name" value="dCache_1"/>
    <property type="match status" value="1"/>
</dbReference>
<dbReference type="InterPro" id="IPR033479">
    <property type="entry name" value="dCache_1"/>
</dbReference>
<dbReference type="NCBIfam" id="TIGR00229">
    <property type="entry name" value="sensory_box"/>
    <property type="match status" value="1"/>
</dbReference>
<dbReference type="Proteomes" id="UP000606490">
    <property type="component" value="Unassembled WGS sequence"/>
</dbReference>
<dbReference type="InterPro" id="IPR050469">
    <property type="entry name" value="Diguanylate_Cyclase"/>
</dbReference>
<dbReference type="PROSITE" id="PS50113">
    <property type="entry name" value="PAC"/>
    <property type="match status" value="1"/>
</dbReference>
<feature type="transmembrane region" description="Helical" evidence="8">
    <location>
        <begin position="287"/>
        <end position="308"/>
    </location>
</feature>
<keyword evidence="5 8" id="KW-1133">Transmembrane helix</keyword>
<feature type="domain" description="GGDEF" evidence="11">
    <location>
        <begin position="484"/>
        <end position="625"/>
    </location>
</feature>
<dbReference type="EC" id="2.7.7.65" evidence="2"/>
<reference evidence="12 13" key="1">
    <citation type="submission" date="2021-01" db="EMBL/GenBank/DDBJ databases">
        <title>Belnapia mucosa sp. nov. and Belnapia arida sp. nov., isolated from the Tabernas Desert (Almeria, Spain).</title>
        <authorList>
            <person name="Molina-Menor E."/>
            <person name="Vidal-Verdu A."/>
            <person name="Calonge A."/>
            <person name="Satari L."/>
            <person name="Pereto Magraner J."/>
            <person name="Porcar Miralles M."/>
        </authorList>
    </citation>
    <scope>NUCLEOTIDE SEQUENCE [LARGE SCALE GENOMIC DNA]</scope>
    <source>
        <strain evidence="12 13">T6</strain>
    </source>
</reference>
<accession>A0ABS1V5G5</accession>
<dbReference type="SUPFAM" id="SSF55073">
    <property type="entry name" value="Nucleotide cyclase"/>
    <property type="match status" value="1"/>
</dbReference>
<evidence type="ECO:0000259" key="10">
    <source>
        <dbReference type="PROSITE" id="PS50113"/>
    </source>
</evidence>
<feature type="domain" description="PAS" evidence="9">
    <location>
        <begin position="325"/>
        <end position="395"/>
    </location>
</feature>
<evidence type="ECO:0000256" key="6">
    <source>
        <dbReference type="ARBA" id="ARBA00023136"/>
    </source>
</evidence>
<dbReference type="InterPro" id="IPR043128">
    <property type="entry name" value="Rev_trsase/Diguanyl_cyclase"/>
</dbReference>
<comment type="subcellular location">
    <subcellularLocation>
        <location evidence="1">Cell membrane</location>
        <topology evidence="1">Multi-pass membrane protein</topology>
    </subcellularLocation>
</comment>
<protein>
    <recommendedName>
        <fullName evidence="2">diguanylate cyclase</fullName>
        <ecNumber evidence="2">2.7.7.65</ecNumber>
    </recommendedName>
</protein>
<dbReference type="Pfam" id="PF00990">
    <property type="entry name" value="GGDEF"/>
    <property type="match status" value="1"/>
</dbReference>
<name>A0ABS1V5G5_9PROT</name>
<comment type="caution">
    <text evidence="12">The sequence shown here is derived from an EMBL/GenBank/DDBJ whole genome shotgun (WGS) entry which is preliminary data.</text>
</comment>
<dbReference type="EMBL" id="JAEUXJ010000003">
    <property type="protein sequence ID" value="MBL6455543.1"/>
    <property type="molecule type" value="Genomic_DNA"/>
</dbReference>
<feature type="domain" description="PAC" evidence="10">
    <location>
        <begin position="399"/>
        <end position="452"/>
    </location>
</feature>
<evidence type="ECO:0000256" key="1">
    <source>
        <dbReference type="ARBA" id="ARBA00004651"/>
    </source>
</evidence>
<keyword evidence="3" id="KW-1003">Cell membrane</keyword>
<dbReference type="SMART" id="SM00086">
    <property type="entry name" value="PAC"/>
    <property type="match status" value="1"/>
</dbReference>
<dbReference type="PROSITE" id="PS50112">
    <property type="entry name" value="PAS"/>
    <property type="match status" value="1"/>
</dbReference>
<dbReference type="Gene3D" id="3.30.70.270">
    <property type="match status" value="1"/>
</dbReference>
<evidence type="ECO:0000256" key="4">
    <source>
        <dbReference type="ARBA" id="ARBA00022692"/>
    </source>
</evidence>
<evidence type="ECO:0000259" key="9">
    <source>
        <dbReference type="PROSITE" id="PS50112"/>
    </source>
</evidence>
<evidence type="ECO:0000256" key="8">
    <source>
        <dbReference type="SAM" id="Phobius"/>
    </source>
</evidence>
<dbReference type="SMART" id="SM00267">
    <property type="entry name" value="GGDEF"/>
    <property type="match status" value="1"/>
</dbReference>
<gene>
    <name evidence="12" type="ORF">JMJ55_09430</name>
</gene>
<evidence type="ECO:0000313" key="13">
    <source>
        <dbReference type="Proteomes" id="UP000606490"/>
    </source>
</evidence>
<dbReference type="InterPro" id="IPR000700">
    <property type="entry name" value="PAS-assoc_C"/>
</dbReference>
<dbReference type="Gene3D" id="3.30.450.20">
    <property type="entry name" value="PAS domain"/>
    <property type="match status" value="3"/>
</dbReference>
<dbReference type="CDD" id="cd00130">
    <property type="entry name" value="PAS"/>
    <property type="match status" value="1"/>
</dbReference>
<dbReference type="InterPro" id="IPR013655">
    <property type="entry name" value="PAS_fold_3"/>
</dbReference>
<evidence type="ECO:0000256" key="7">
    <source>
        <dbReference type="ARBA" id="ARBA00034247"/>
    </source>
</evidence>
<dbReference type="CDD" id="cd12914">
    <property type="entry name" value="PDC1_DGC_like"/>
    <property type="match status" value="1"/>
</dbReference>
<dbReference type="SMART" id="SM00091">
    <property type="entry name" value="PAS"/>
    <property type="match status" value="1"/>
</dbReference>
<keyword evidence="4 8" id="KW-0812">Transmembrane</keyword>
<comment type="catalytic activity">
    <reaction evidence="7">
        <text>2 GTP = 3',3'-c-di-GMP + 2 diphosphate</text>
        <dbReference type="Rhea" id="RHEA:24898"/>
        <dbReference type="ChEBI" id="CHEBI:33019"/>
        <dbReference type="ChEBI" id="CHEBI:37565"/>
        <dbReference type="ChEBI" id="CHEBI:58805"/>
        <dbReference type="EC" id="2.7.7.65"/>
    </reaction>
</comment>
<evidence type="ECO:0000256" key="2">
    <source>
        <dbReference type="ARBA" id="ARBA00012528"/>
    </source>
</evidence>
<dbReference type="InterPro" id="IPR000014">
    <property type="entry name" value="PAS"/>
</dbReference>
<dbReference type="Pfam" id="PF08447">
    <property type="entry name" value="PAS_3"/>
    <property type="match status" value="1"/>
</dbReference>
<dbReference type="CDD" id="cd12915">
    <property type="entry name" value="PDC2_DGC_like"/>
    <property type="match status" value="1"/>
</dbReference>
<dbReference type="PROSITE" id="PS50887">
    <property type="entry name" value="GGDEF"/>
    <property type="match status" value="1"/>
</dbReference>
<dbReference type="PANTHER" id="PTHR45138">
    <property type="entry name" value="REGULATORY COMPONENTS OF SENSORY TRANSDUCTION SYSTEM"/>
    <property type="match status" value="1"/>
</dbReference>
<evidence type="ECO:0000259" key="11">
    <source>
        <dbReference type="PROSITE" id="PS50887"/>
    </source>
</evidence>
<dbReference type="InterPro" id="IPR000160">
    <property type="entry name" value="GGDEF_dom"/>
</dbReference>
<dbReference type="PANTHER" id="PTHR45138:SF9">
    <property type="entry name" value="DIGUANYLATE CYCLASE DGCM-RELATED"/>
    <property type="match status" value="1"/>
</dbReference>
<evidence type="ECO:0000256" key="3">
    <source>
        <dbReference type="ARBA" id="ARBA00022475"/>
    </source>
</evidence>
<dbReference type="CDD" id="cd01949">
    <property type="entry name" value="GGDEF"/>
    <property type="match status" value="1"/>
</dbReference>
<evidence type="ECO:0000256" key="5">
    <source>
        <dbReference type="ARBA" id="ARBA00022989"/>
    </source>
</evidence>
<dbReference type="NCBIfam" id="TIGR00254">
    <property type="entry name" value="GGDEF"/>
    <property type="match status" value="1"/>
</dbReference>
<dbReference type="InterPro" id="IPR001610">
    <property type="entry name" value="PAC"/>
</dbReference>
<keyword evidence="6 8" id="KW-0472">Membrane</keyword>
<dbReference type="SUPFAM" id="SSF55785">
    <property type="entry name" value="PYP-like sensor domain (PAS domain)"/>
    <property type="match status" value="1"/>
</dbReference>
<keyword evidence="13" id="KW-1185">Reference proteome</keyword>
<dbReference type="InterPro" id="IPR035965">
    <property type="entry name" value="PAS-like_dom_sf"/>
</dbReference>
<dbReference type="InterPro" id="IPR029787">
    <property type="entry name" value="Nucleotide_cyclase"/>
</dbReference>